<comment type="caution">
    <text evidence="1">The sequence shown here is derived from an EMBL/GenBank/DDBJ whole genome shotgun (WGS) entry which is preliminary data.</text>
</comment>
<evidence type="ECO:0000313" key="1">
    <source>
        <dbReference type="EMBL" id="KTB38475.1"/>
    </source>
</evidence>
<dbReference type="EMBL" id="LATX01001758">
    <property type="protein sequence ID" value="KTB38475.1"/>
    <property type="molecule type" value="Genomic_DNA"/>
</dbReference>
<dbReference type="Proteomes" id="UP000054988">
    <property type="component" value="Unassembled WGS sequence"/>
</dbReference>
<evidence type="ECO:0000313" key="2">
    <source>
        <dbReference type="Proteomes" id="UP000054988"/>
    </source>
</evidence>
<dbReference type="SUPFAM" id="SSF52047">
    <property type="entry name" value="RNI-like"/>
    <property type="match status" value="1"/>
</dbReference>
<dbReference type="Gene3D" id="1.20.1280.50">
    <property type="match status" value="1"/>
</dbReference>
<gene>
    <name evidence="1" type="ORF">WG66_8920</name>
</gene>
<organism evidence="1 2">
    <name type="scientific">Moniliophthora roreri</name>
    <name type="common">Frosty pod rot fungus</name>
    <name type="synonym">Monilia roreri</name>
    <dbReference type="NCBI Taxonomy" id="221103"/>
    <lineage>
        <taxon>Eukaryota</taxon>
        <taxon>Fungi</taxon>
        <taxon>Dikarya</taxon>
        <taxon>Basidiomycota</taxon>
        <taxon>Agaricomycotina</taxon>
        <taxon>Agaricomycetes</taxon>
        <taxon>Agaricomycetidae</taxon>
        <taxon>Agaricales</taxon>
        <taxon>Marasmiineae</taxon>
        <taxon>Marasmiaceae</taxon>
        <taxon>Moniliophthora</taxon>
    </lineage>
</organism>
<dbReference type="InterPro" id="IPR036047">
    <property type="entry name" value="F-box-like_dom_sf"/>
</dbReference>
<dbReference type="SUPFAM" id="SSF81383">
    <property type="entry name" value="F-box domain"/>
    <property type="match status" value="1"/>
</dbReference>
<dbReference type="AlphaFoldDB" id="A0A0W0FQ17"/>
<sequence length="568" mass="64313">MSNSALYSCIGCGLRIGEQLSSTNEPPSCMILDALSKSNDPPPPLEYDHLKQRYRETQSRVTSLSSQISRLGNSIKVLLAEQKKLKERLVAWKGLLHPIRRLPDDVLAYIFQTCVELDFDYLLGIDSDDSDRYPGMLDTGRSPWVLGQVCRRWRSLTLSLPQLWTYFDIGWKYTDEDTMYGTCFEPLLALQLQRCRDLPLTVSYYGEELDGQYASKQRLLMVLCSRSFQWANATIRGDTAGLNHLLPYRGLFPYLRQLHLYLEEDRWNDEDEEAYVFQDTPSLQQVTIAGDHGTFTSTSAQLPWTRITHYTSKECDEIQYKLLNNVHFRLLPKMPNLRICGLDCVDAMTGVDDPIEAPRASLKLSFLHTLVLTCHEIEDSEPSSIGQLLDWLVLPNLQCLKLLDGFRTPDSLLGLLQRSSCTLLELEIIDARLGGPQLNLVIGFHKLQDLHTLVIGKYKDHMSASISDASLKRLKLVWSGKHKSIILPKLQHLVLHGRKRWTDEVLVDVAASRRDLTAFGISAGSVARLESLVIHDAVLEGEAALVSQVAQDRLQVLQEGGLLFECRS</sequence>
<accession>A0A0W0FQ17</accession>
<proteinExistence type="predicted"/>
<name>A0A0W0FQ17_MONRR</name>
<protein>
    <submittedName>
        <fullName evidence="1">Uncharacterized protein</fullName>
    </submittedName>
</protein>
<reference evidence="1 2" key="1">
    <citation type="submission" date="2015-12" db="EMBL/GenBank/DDBJ databases">
        <title>Draft genome sequence of Moniliophthora roreri, the causal agent of frosty pod rot of cacao.</title>
        <authorList>
            <person name="Aime M.C."/>
            <person name="Diaz-Valderrama J.R."/>
            <person name="Kijpornyongpan T."/>
            <person name="Phillips-Mora W."/>
        </authorList>
    </citation>
    <scope>NUCLEOTIDE SEQUENCE [LARGE SCALE GENOMIC DNA]</scope>
    <source>
        <strain evidence="1 2">MCA 2952</strain>
    </source>
</reference>